<keyword evidence="3" id="KW-0964">Secreted</keyword>
<name>A0AAV8W1S8_9CUCU</name>
<evidence type="ECO:0000256" key="4">
    <source>
        <dbReference type="RuleBase" id="RU004262"/>
    </source>
</evidence>
<evidence type="ECO:0000256" key="5">
    <source>
        <dbReference type="SAM" id="SignalP"/>
    </source>
</evidence>
<organism evidence="7 8">
    <name type="scientific">Exocentrus adspersus</name>
    <dbReference type="NCBI Taxonomy" id="1586481"/>
    <lineage>
        <taxon>Eukaryota</taxon>
        <taxon>Metazoa</taxon>
        <taxon>Ecdysozoa</taxon>
        <taxon>Arthropoda</taxon>
        <taxon>Hexapoda</taxon>
        <taxon>Insecta</taxon>
        <taxon>Pterygota</taxon>
        <taxon>Neoptera</taxon>
        <taxon>Endopterygota</taxon>
        <taxon>Coleoptera</taxon>
        <taxon>Polyphaga</taxon>
        <taxon>Cucujiformia</taxon>
        <taxon>Chrysomeloidea</taxon>
        <taxon>Cerambycidae</taxon>
        <taxon>Lamiinae</taxon>
        <taxon>Acanthocinini</taxon>
        <taxon>Exocentrus</taxon>
    </lineage>
</organism>
<dbReference type="PRINTS" id="PR00821">
    <property type="entry name" value="TAGLIPASE"/>
</dbReference>
<reference evidence="7 8" key="1">
    <citation type="journal article" date="2023" name="Insect Mol. Biol.">
        <title>Genome sequencing provides insights into the evolution of gene families encoding plant cell wall-degrading enzymes in longhorned beetles.</title>
        <authorList>
            <person name="Shin N.R."/>
            <person name="Okamura Y."/>
            <person name="Kirsch R."/>
            <person name="Pauchet Y."/>
        </authorList>
    </citation>
    <scope>NUCLEOTIDE SEQUENCE [LARGE SCALE GENOMIC DNA]</scope>
    <source>
        <strain evidence="7">EAD_L_NR</strain>
    </source>
</reference>
<feature type="domain" description="Lipase" evidence="6">
    <location>
        <begin position="54"/>
        <end position="309"/>
    </location>
</feature>
<dbReference type="GO" id="GO:0016298">
    <property type="term" value="F:lipase activity"/>
    <property type="evidence" value="ECO:0007669"/>
    <property type="project" value="InterPro"/>
</dbReference>
<dbReference type="Gene3D" id="3.40.50.1820">
    <property type="entry name" value="alpha/beta hydrolase"/>
    <property type="match status" value="1"/>
</dbReference>
<dbReference type="CDD" id="cd00707">
    <property type="entry name" value="Pancreat_lipase_like"/>
    <property type="match status" value="1"/>
</dbReference>
<evidence type="ECO:0000256" key="3">
    <source>
        <dbReference type="ARBA" id="ARBA00022525"/>
    </source>
</evidence>
<keyword evidence="8" id="KW-1185">Reference proteome</keyword>
<dbReference type="Pfam" id="PF00151">
    <property type="entry name" value="Lipase"/>
    <property type="match status" value="1"/>
</dbReference>
<evidence type="ECO:0000313" key="7">
    <source>
        <dbReference type="EMBL" id="KAJ8920202.1"/>
    </source>
</evidence>
<dbReference type="Proteomes" id="UP001159042">
    <property type="component" value="Unassembled WGS sequence"/>
</dbReference>
<protein>
    <recommendedName>
        <fullName evidence="6">Lipase domain-containing protein</fullName>
    </recommendedName>
</protein>
<evidence type="ECO:0000313" key="8">
    <source>
        <dbReference type="Proteomes" id="UP001159042"/>
    </source>
</evidence>
<evidence type="ECO:0000256" key="1">
    <source>
        <dbReference type="ARBA" id="ARBA00004613"/>
    </source>
</evidence>
<gene>
    <name evidence="7" type="ORF">NQ315_011863</name>
</gene>
<dbReference type="InterPro" id="IPR000734">
    <property type="entry name" value="TAG_lipase"/>
</dbReference>
<keyword evidence="5" id="KW-0732">Signal</keyword>
<sequence length="315" mass="35179">MKIYILLLAVFPETIFGAVLPEQSPSTPKYLLVRKPDGRFEIESLLQPEERRLVASEEDVNFYLYTRNNPETFTLFTSSNLTFSTVFDASKPTLFIIHGWQNNYSSPVNKLIKEAVLEKHDVNVFVTDWGAVAKENYVAAFYSVPSIGKYVGKFITKLVSLYKYPPGNIKVVGHSLGAHVAGVAGKHTNGSLDYIVGLDPAGPLFSIRNVNNRLDKRDARYVQVIHTCTKILGLNHSIGDADYYPNGGISQTGCAALEDLDGSCSHSMSYEYYAESIRQRNSFIATNCESYDKYEKGSCEHNMKSKMGGYFVNKT</sequence>
<dbReference type="GO" id="GO:0016042">
    <property type="term" value="P:lipid catabolic process"/>
    <property type="evidence" value="ECO:0007669"/>
    <property type="project" value="TreeGrafter"/>
</dbReference>
<dbReference type="PANTHER" id="PTHR11610:SF190">
    <property type="entry name" value="VITELLOGENIN-3-LIKE PROTEIN"/>
    <property type="match status" value="1"/>
</dbReference>
<dbReference type="InterPro" id="IPR013818">
    <property type="entry name" value="Lipase"/>
</dbReference>
<comment type="similarity">
    <text evidence="2 4">Belongs to the AB hydrolase superfamily. Lipase family.</text>
</comment>
<dbReference type="AlphaFoldDB" id="A0AAV8W1S8"/>
<feature type="chain" id="PRO_5043328423" description="Lipase domain-containing protein" evidence="5">
    <location>
        <begin position="18"/>
        <end position="315"/>
    </location>
</feature>
<accession>A0AAV8W1S8</accession>
<comment type="caution">
    <text evidence="7">The sequence shown here is derived from an EMBL/GenBank/DDBJ whole genome shotgun (WGS) entry which is preliminary data.</text>
</comment>
<dbReference type="GO" id="GO:0005615">
    <property type="term" value="C:extracellular space"/>
    <property type="evidence" value="ECO:0007669"/>
    <property type="project" value="TreeGrafter"/>
</dbReference>
<dbReference type="PANTHER" id="PTHR11610">
    <property type="entry name" value="LIPASE"/>
    <property type="match status" value="1"/>
</dbReference>
<evidence type="ECO:0000256" key="2">
    <source>
        <dbReference type="ARBA" id="ARBA00010701"/>
    </source>
</evidence>
<comment type="subcellular location">
    <subcellularLocation>
        <location evidence="1">Secreted</location>
    </subcellularLocation>
</comment>
<feature type="signal peptide" evidence="5">
    <location>
        <begin position="1"/>
        <end position="17"/>
    </location>
</feature>
<evidence type="ECO:0000259" key="6">
    <source>
        <dbReference type="Pfam" id="PF00151"/>
    </source>
</evidence>
<dbReference type="EMBL" id="JANEYG010000015">
    <property type="protein sequence ID" value="KAJ8920202.1"/>
    <property type="molecule type" value="Genomic_DNA"/>
</dbReference>
<proteinExistence type="inferred from homology"/>
<dbReference type="SUPFAM" id="SSF53474">
    <property type="entry name" value="alpha/beta-Hydrolases"/>
    <property type="match status" value="1"/>
</dbReference>
<dbReference type="InterPro" id="IPR029058">
    <property type="entry name" value="AB_hydrolase_fold"/>
</dbReference>
<dbReference type="InterPro" id="IPR033906">
    <property type="entry name" value="Lipase_N"/>
</dbReference>